<feature type="compositionally biased region" description="Low complexity" evidence="1">
    <location>
        <begin position="257"/>
        <end position="266"/>
    </location>
</feature>
<proteinExistence type="predicted"/>
<keyword evidence="2" id="KW-1185">Reference proteome</keyword>
<sequence length="302" mass="33920">MSSAHNSVANRDGQVKFAQSRVATVERFYGIFCDTLGSVIRKSARLRDKGDLFAHHLKEYTETEKFNNSTKICLQTFAENFSTIQDYRDTEVQRLEAKVLKPLMRYGELCKNMKSSVKGNTTAWEREKKQVTKLEKLQQKLPSSSPQVTKAQADLNRLRQETGVYGEQLISEVDVFERGKLADMKSVLTEFVQIEMMFHARALKYLSKCFEAAQRIDTEADMDQFRGALLEASGLARSFTQTGTSYSSTGYSTTLGGGTLSSSHGSNMAPGYPQPVPRARPRGPMYDDADDEDSDSDEDYES</sequence>
<evidence type="ECO:0000313" key="3">
    <source>
        <dbReference type="RefSeq" id="XP_005093516.1"/>
    </source>
</evidence>
<name>A0ABM0JH27_APLCA</name>
<accession>A0ABM0JH27</accession>
<dbReference type="Gene3D" id="1.20.1270.60">
    <property type="entry name" value="Arfaptin homology (AH) domain/BAR domain"/>
    <property type="match status" value="1"/>
</dbReference>
<feature type="region of interest" description="Disordered" evidence="1">
    <location>
        <begin position="257"/>
        <end position="302"/>
    </location>
</feature>
<dbReference type="PANTHER" id="PTHR21223:SF2">
    <property type="entry name" value="CBY1-INTERACTING BAR DOMAIN-CONTAINING PROTEIN HOMOLOG"/>
    <property type="match status" value="1"/>
</dbReference>
<dbReference type="InterPro" id="IPR027267">
    <property type="entry name" value="AH/BAR_dom_sf"/>
</dbReference>
<dbReference type="GeneID" id="101864289"/>
<reference evidence="3" key="1">
    <citation type="submission" date="2025-08" db="UniProtKB">
        <authorList>
            <consortium name="RefSeq"/>
        </authorList>
    </citation>
    <scope>IDENTIFICATION</scope>
</reference>
<dbReference type="SUPFAM" id="SSF103657">
    <property type="entry name" value="BAR/IMD domain-like"/>
    <property type="match status" value="1"/>
</dbReference>
<dbReference type="InterPro" id="IPR009602">
    <property type="entry name" value="CBAR/FAM92"/>
</dbReference>
<gene>
    <name evidence="3" type="primary">LOC101864289</name>
</gene>
<protein>
    <submittedName>
        <fullName evidence="3">Protein FAM92A-A isoform X1</fullName>
    </submittedName>
</protein>
<dbReference type="RefSeq" id="XP_005093516.1">
    <property type="nucleotide sequence ID" value="XM_005093459.3"/>
</dbReference>
<dbReference type="Pfam" id="PF06730">
    <property type="entry name" value="FAM92"/>
    <property type="match status" value="1"/>
</dbReference>
<evidence type="ECO:0000256" key="1">
    <source>
        <dbReference type="SAM" id="MobiDB-lite"/>
    </source>
</evidence>
<evidence type="ECO:0000313" key="2">
    <source>
        <dbReference type="Proteomes" id="UP000694888"/>
    </source>
</evidence>
<feature type="compositionally biased region" description="Acidic residues" evidence="1">
    <location>
        <begin position="287"/>
        <end position="302"/>
    </location>
</feature>
<dbReference type="Proteomes" id="UP000694888">
    <property type="component" value="Unplaced"/>
</dbReference>
<organism evidence="2 3">
    <name type="scientific">Aplysia californica</name>
    <name type="common">California sea hare</name>
    <dbReference type="NCBI Taxonomy" id="6500"/>
    <lineage>
        <taxon>Eukaryota</taxon>
        <taxon>Metazoa</taxon>
        <taxon>Spiralia</taxon>
        <taxon>Lophotrochozoa</taxon>
        <taxon>Mollusca</taxon>
        <taxon>Gastropoda</taxon>
        <taxon>Heterobranchia</taxon>
        <taxon>Euthyneura</taxon>
        <taxon>Tectipleura</taxon>
        <taxon>Aplysiida</taxon>
        <taxon>Aplysioidea</taxon>
        <taxon>Aplysiidae</taxon>
        <taxon>Aplysia</taxon>
    </lineage>
</organism>
<dbReference type="PANTHER" id="PTHR21223">
    <property type="entry name" value="CBY1-INTERACTING BAR DOMAIN-CONTAINING PROTEIN HOMOLOG"/>
    <property type="match status" value="1"/>
</dbReference>